<comment type="subcellular location">
    <subcellularLocation>
        <location evidence="2">Cytoplasm</location>
    </subcellularLocation>
    <subcellularLocation>
        <location evidence="1">Nucleus</location>
    </subcellularLocation>
</comment>
<evidence type="ECO:0000256" key="4">
    <source>
        <dbReference type="ARBA" id="ARBA00012950"/>
    </source>
</evidence>
<gene>
    <name evidence="13" type="ORF">JAAARDRAFT_29703</name>
</gene>
<dbReference type="PANTHER" id="PTHR20531">
    <property type="entry name" value="N-ALPHA-ACETYLTRANSFERASE 40"/>
    <property type="match status" value="1"/>
</dbReference>
<keyword evidence="6" id="KW-0963">Cytoplasm</keyword>
<dbReference type="GO" id="GO:0005634">
    <property type="term" value="C:nucleus"/>
    <property type="evidence" value="ECO:0007669"/>
    <property type="project" value="UniProtKB-SubCell"/>
</dbReference>
<dbReference type="EMBL" id="KL197710">
    <property type="protein sequence ID" value="KDQ63674.1"/>
    <property type="molecule type" value="Genomic_DNA"/>
</dbReference>
<evidence type="ECO:0000313" key="14">
    <source>
        <dbReference type="Proteomes" id="UP000027265"/>
    </source>
</evidence>
<dbReference type="SUPFAM" id="SSF55729">
    <property type="entry name" value="Acyl-CoA N-acyltransferases (Nat)"/>
    <property type="match status" value="1"/>
</dbReference>
<evidence type="ECO:0000256" key="3">
    <source>
        <dbReference type="ARBA" id="ARBA00008870"/>
    </source>
</evidence>
<dbReference type="OrthoDB" id="424551at2759"/>
<evidence type="ECO:0000256" key="8">
    <source>
        <dbReference type="ARBA" id="ARBA00023242"/>
    </source>
</evidence>
<protein>
    <recommendedName>
        <fullName evidence="5">N-alpha-acetyltransferase 40</fullName>
        <ecNumber evidence="4">2.3.1.257</ecNumber>
    </recommendedName>
</protein>
<dbReference type="InterPro" id="IPR000182">
    <property type="entry name" value="GNAT_dom"/>
</dbReference>
<dbReference type="AlphaFoldDB" id="A0A067Q9N6"/>
<evidence type="ECO:0000256" key="5">
    <source>
        <dbReference type="ARBA" id="ARBA00015043"/>
    </source>
</evidence>
<comment type="catalytic activity">
    <reaction evidence="10">
        <text>N-terminal L-seryl-[histone H2A] + acetyl-CoA = N-terminal N(alpha)-acetyl-L-seryl-[histone H2A] + CoA + H(+)</text>
        <dbReference type="Rhea" id="RHEA:50600"/>
        <dbReference type="Rhea" id="RHEA-COMP:12742"/>
        <dbReference type="Rhea" id="RHEA-COMP:12744"/>
        <dbReference type="ChEBI" id="CHEBI:15378"/>
        <dbReference type="ChEBI" id="CHEBI:57287"/>
        <dbReference type="ChEBI" id="CHEBI:57288"/>
        <dbReference type="ChEBI" id="CHEBI:64738"/>
        <dbReference type="ChEBI" id="CHEBI:83690"/>
        <dbReference type="EC" id="2.3.1.257"/>
    </reaction>
</comment>
<dbReference type="GO" id="GO:1990189">
    <property type="term" value="F:protein N-terminal-serine acetyltransferase activity"/>
    <property type="evidence" value="ECO:0007669"/>
    <property type="project" value="UniProtKB-EC"/>
</dbReference>
<name>A0A067Q9N6_9AGAM</name>
<dbReference type="Gene3D" id="3.40.630.30">
    <property type="match status" value="1"/>
</dbReference>
<keyword evidence="9" id="KW-0012">Acyltransferase</keyword>
<comment type="similarity">
    <text evidence="3">Belongs to the acetyltransferase family. NAA40 subfamily.</text>
</comment>
<dbReference type="EC" id="2.3.1.257" evidence="4"/>
<dbReference type="Proteomes" id="UP000027265">
    <property type="component" value="Unassembled WGS sequence"/>
</dbReference>
<dbReference type="Pfam" id="PF00583">
    <property type="entry name" value="Acetyltransf_1"/>
    <property type="match status" value="1"/>
</dbReference>
<dbReference type="InterPro" id="IPR039949">
    <property type="entry name" value="NAA40"/>
</dbReference>
<feature type="domain" description="N-acetyltransferase" evidence="12">
    <location>
        <begin position="1"/>
        <end position="151"/>
    </location>
</feature>
<dbReference type="FunCoup" id="A0A067Q9N6">
    <property type="interactions" value="666"/>
</dbReference>
<evidence type="ECO:0000256" key="2">
    <source>
        <dbReference type="ARBA" id="ARBA00004496"/>
    </source>
</evidence>
<dbReference type="InterPro" id="IPR016181">
    <property type="entry name" value="Acyl_CoA_acyltransferase"/>
</dbReference>
<evidence type="ECO:0000256" key="7">
    <source>
        <dbReference type="ARBA" id="ARBA00022679"/>
    </source>
</evidence>
<dbReference type="GO" id="GO:0005737">
    <property type="term" value="C:cytoplasm"/>
    <property type="evidence" value="ECO:0007669"/>
    <property type="project" value="UniProtKB-SubCell"/>
</dbReference>
<dbReference type="PROSITE" id="PS51186">
    <property type="entry name" value="GNAT"/>
    <property type="match status" value="1"/>
</dbReference>
<keyword evidence="7" id="KW-0808">Transferase</keyword>
<organism evidence="13 14">
    <name type="scientific">Jaapia argillacea MUCL 33604</name>
    <dbReference type="NCBI Taxonomy" id="933084"/>
    <lineage>
        <taxon>Eukaryota</taxon>
        <taxon>Fungi</taxon>
        <taxon>Dikarya</taxon>
        <taxon>Basidiomycota</taxon>
        <taxon>Agaricomycotina</taxon>
        <taxon>Agaricomycetes</taxon>
        <taxon>Agaricomycetidae</taxon>
        <taxon>Jaapiales</taxon>
        <taxon>Jaapiaceae</taxon>
        <taxon>Jaapia</taxon>
    </lineage>
</organism>
<dbReference type="GO" id="GO:0043998">
    <property type="term" value="F:histone H2A acetyltransferase activity"/>
    <property type="evidence" value="ECO:0007669"/>
    <property type="project" value="InterPro"/>
</dbReference>
<dbReference type="STRING" id="933084.A0A067Q9N6"/>
<evidence type="ECO:0000256" key="11">
    <source>
        <dbReference type="ARBA" id="ARBA00049524"/>
    </source>
</evidence>
<evidence type="ECO:0000256" key="1">
    <source>
        <dbReference type="ARBA" id="ARBA00004123"/>
    </source>
</evidence>
<comment type="catalytic activity">
    <reaction evidence="11">
        <text>N-terminal L-seryl-[histone H4] + acetyl-CoA = N-terminal N(alpha)-acetyl-L-seryl-[histone H4] + CoA + H(+)</text>
        <dbReference type="Rhea" id="RHEA:50596"/>
        <dbReference type="Rhea" id="RHEA-COMP:12740"/>
        <dbReference type="Rhea" id="RHEA-COMP:12743"/>
        <dbReference type="ChEBI" id="CHEBI:15378"/>
        <dbReference type="ChEBI" id="CHEBI:57287"/>
        <dbReference type="ChEBI" id="CHEBI:57288"/>
        <dbReference type="ChEBI" id="CHEBI:64738"/>
        <dbReference type="ChEBI" id="CHEBI:83690"/>
        <dbReference type="EC" id="2.3.1.257"/>
    </reaction>
</comment>
<keyword evidence="14" id="KW-1185">Reference proteome</keyword>
<evidence type="ECO:0000256" key="6">
    <source>
        <dbReference type="ARBA" id="ARBA00022490"/>
    </source>
</evidence>
<sequence>MHRFYTSSSFGWDPPRKRQELFHRLSRFILVRPALDESEEPRSTLPDIIAYSMFRFEREVTEDVVYCYELQVAKSAQRFGIGKVLMQQLAHIGLHFGMTRVMLTAFKSNIDACNFYRALGFSIDPTSPDYEDDAKFVGEGVGRVDYSVDDEGWEDEEDQGECDYVIMSKSIEE</sequence>
<evidence type="ECO:0000313" key="13">
    <source>
        <dbReference type="EMBL" id="KDQ63674.1"/>
    </source>
</evidence>
<dbReference type="InParanoid" id="A0A067Q9N6"/>
<dbReference type="CDD" id="cd04301">
    <property type="entry name" value="NAT_SF"/>
    <property type="match status" value="1"/>
</dbReference>
<accession>A0A067Q9N6</accession>
<dbReference type="GO" id="GO:0010485">
    <property type="term" value="F:histone H4 acetyltransferase activity"/>
    <property type="evidence" value="ECO:0007669"/>
    <property type="project" value="InterPro"/>
</dbReference>
<evidence type="ECO:0000256" key="10">
    <source>
        <dbReference type="ARBA" id="ARBA00047821"/>
    </source>
</evidence>
<evidence type="ECO:0000259" key="12">
    <source>
        <dbReference type="PROSITE" id="PS51186"/>
    </source>
</evidence>
<proteinExistence type="inferred from homology"/>
<dbReference type="HOGENOM" id="CLU_051699_1_2_1"/>
<keyword evidence="8" id="KW-0539">Nucleus</keyword>
<dbReference type="PANTHER" id="PTHR20531:SF1">
    <property type="entry name" value="N-ALPHA-ACETYLTRANSFERASE 40"/>
    <property type="match status" value="1"/>
</dbReference>
<reference evidence="14" key="1">
    <citation type="journal article" date="2014" name="Proc. Natl. Acad. Sci. U.S.A.">
        <title>Extensive sampling of basidiomycete genomes demonstrates inadequacy of the white-rot/brown-rot paradigm for wood decay fungi.</title>
        <authorList>
            <person name="Riley R."/>
            <person name="Salamov A.A."/>
            <person name="Brown D.W."/>
            <person name="Nagy L.G."/>
            <person name="Floudas D."/>
            <person name="Held B.W."/>
            <person name="Levasseur A."/>
            <person name="Lombard V."/>
            <person name="Morin E."/>
            <person name="Otillar R."/>
            <person name="Lindquist E.A."/>
            <person name="Sun H."/>
            <person name="LaButti K.M."/>
            <person name="Schmutz J."/>
            <person name="Jabbour D."/>
            <person name="Luo H."/>
            <person name="Baker S.E."/>
            <person name="Pisabarro A.G."/>
            <person name="Walton J.D."/>
            <person name="Blanchette R.A."/>
            <person name="Henrissat B."/>
            <person name="Martin F."/>
            <person name="Cullen D."/>
            <person name="Hibbett D.S."/>
            <person name="Grigoriev I.V."/>
        </authorList>
    </citation>
    <scope>NUCLEOTIDE SEQUENCE [LARGE SCALE GENOMIC DNA]</scope>
    <source>
        <strain evidence="14">MUCL 33604</strain>
    </source>
</reference>
<evidence type="ECO:0000256" key="9">
    <source>
        <dbReference type="ARBA" id="ARBA00023315"/>
    </source>
</evidence>